<dbReference type="FunFam" id="2.30.130.30:FF:000002">
    <property type="entry name" value="Activating signal cointegrator 1"/>
    <property type="match status" value="1"/>
</dbReference>
<accession>A0A0B6ZW79</accession>
<dbReference type="GO" id="GO:0005634">
    <property type="term" value="C:nucleus"/>
    <property type="evidence" value="ECO:0007669"/>
    <property type="project" value="InterPro"/>
</dbReference>
<gene>
    <name evidence="3" type="primary">ORF84244</name>
</gene>
<dbReference type="GO" id="GO:0180022">
    <property type="term" value="C:RQC-trigger complex"/>
    <property type="evidence" value="ECO:0007669"/>
    <property type="project" value="InterPro"/>
</dbReference>
<feature type="region of interest" description="Disordered" evidence="1">
    <location>
        <begin position="365"/>
        <end position="416"/>
    </location>
</feature>
<name>A0A0B6ZW79_9EUPU</name>
<evidence type="ECO:0000256" key="1">
    <source>
        <dbReference type="SAM" id="MobiDB-lite"/>
    </source>
</evidence>
<evidence type="ECO:0000259" key="2">
    <source>
        <dbReference type="SMART" id="SM01022"/>
    </source>
</evidence>
<dbReference type="InterPro" id="IPR015947">
    <property type="entry name" value="PUA-like_sf"/>
</dbReference>
<dbReference type="InterPro" id="IPR007374">
    <property type="entry name" value="ASCH_domain"/>
</dbReference>
<feature type="non-terminal residue" evidence="3">
    <location>
        <position position="1"/>
    </location>
</feature>
<dbReference type="InterPro" id="IPR009349">
    <property type="entry name" value="TRIP4/RQT4_C2HC5_Znf"/>
</dbReference>
<reference evidence="3" key="1">
    <citation type="submission" date="2014-12" db="EMBL/GenBank/DDBJ databases">
        <title>Insight into the proteome of Arion vulgaris.</title>
        <authorList>
            <person name="Aradska J."/>
            <person name="Bulat T."/>
            <person name="Smidak R."/>
            <person name="Sarate P."/>
            <person name="Gangsoo J."/>
            <person name="Sialana F."/>
            <person name="Bilban M."/>
            <person name="Lubec G."/>
        </authorList>
    </citation>
    <scope>NUCLEOTIDE SEQUENCE</scope>
    <source>
        <tissue evidence="3">Skin</tissue>
    </source>
</reference>
<dbReference type="SMART" id="SM01022">
    <property type="entry name" value="ASCH"/>
    <property type="match status" value="1"/>
</dbReference>
<dbReference type="InterPro" id="IPR056993">
    <property type="entry name" value="TRIP4_3rd_dom"/>
</dbReference>
<dbReference type="CDD" id="cd06554">
    <property type="entry name" value="ASCH_ASC-1_like"/>
    <property type="match status" value="1"/>
</dbReference>
<dbReference type="Gene3D" id="2.30.130.30">
    <property type="entry name" value="Hypothetical protein"/>
    <property type="match status" value="1"/>
</dbReference>
<dbReference type="Pfam" id="PF04266">
    <property type="entry name" value="ASCH"/>
    <property type="match status" value="1"/>
</dbReference>
<protein>
    <recommendedName>
        <fullName evidence="2">ASCH domain-containing protein</fullName>
    </recommendedName>
</protein>
<dbReference type="InterPro" id="IPR039128">
    <property type="entry name" value="TRIP4-like"/>
</dbReference>
<dbReference type="SUPFAM" id="SSF88697">
    <property type="entry name" value="PUA domain-like"/>
    <property type="match status" value="1"/>
</dbReference>
<dbReference type="GO" id="GO:0008270">
    <property type="term" value="F:zinc ion binding"/>
    <property type="evidence" value="ECO:0007669"/>
    <property type="project" value="InterPro"/>
</dbReference>
<feature type="domain" description="ASCH" evidence="2">
    <location>
        <begin position="429"/>
        <end position="542"/>
    </location>
</feature>
<feature type="region of interest" description="Disordered" evidence="1">
    <location>
        <begin position="64"/>
        <end position="112"/>
    </location>
</feature>
<dbReference type="EMBL" id="HACG01025988">
    <property type="protein sequence ID" value="CEK72853.1"/>
    <property type="molecule type" value="Transcribed_RNA"/>
</dbReference>
<dbReference type="InterPro" id="IPR056994">
    <property type="entry name" value="TRI4_N"/>
</dbReference>
<proteinExistence type="predicted"/>
<dbReference type="AlphaFoldDB" id="A0A0B6ZW79"/>
<dbReference type="Pfam" id="PF23134">
    <property type="entry name" value="TRIP4_3rd"/>
    <property type="match status" value="1"/>
</dbReference>
<feature type="compositionally biased region" description="Polar residues" evidence="1">
    <location>
        <begin position="401"/>
        <end position="412"/>
    </location>
</feature>
<organism evidence="3">
    <name type="scientific">Arion vulgaris</name>
    <dbReference type="NCBI Taxonomy" id="1028688"/>
    <lineage>
        <taxon>Eukaryota</taxon>
        <taxon>Metazoa</taxon>
        <taxon>Spiralia</taxon>
        <taxon>Lophotrochozoa</taxon>
        <taxon>Mollusca</taxon>
        <taxon>Gastropoda</taxon>
        <taxon>Heterobranchia</taxon>
        <taxon>Euthyneura</taxon>
        <taxon>Panpulmonata</taxon>
        <taxon>Eupulmonata</taxon>
        <taxon>Stylommatophora</taxon>
        <taxon>Helicina</taxon>
        <taxon>Arionoidea</taxon>
        <taxon>Arionidae</taxon>
        <taxon>Arion</taxon>
    </lineage>
</organism>
<dbReference type="Pfam" id="PF06221">
    <property type="entry name" value="zf-C2HC5"/>
    <property type="match status" value="1"/>
</dbReference>
<dbReference type="PANTHER" id="PTHR12963">
    <property type="entry name" value="THYROID RECEPTOR INTERACTING PROTEIN RELATED"/>
    <property type="match status" value="1"/>
</dbReference>
<dbReference type="PANTHER" id="PTHR12963:SF4">
    <property type="entry name" value="ACTIVATING SIGNAL COINTEGRATOR 1"/>
    <property type="match status" value="1"/>
</dbReference>
<evidence type="ECO:0000313" key="3">
    <source>
        <dbReference type="EMBL" id="CEK72853.1"/>
    </source>
</evidence>
<sequence length="566" mass="64345">ADVEWFCLQLGKLGLDVTEDIARYILSMKDAELEEYMQGLVDASDPKVRVFLQELQVRCGQSSQSNSPVKIYRKELPEVNQNKNSKKKRNTEPSSSKEKSPHKPLSNGGFPEMSSALTSVQNKLSSHEIIDTSSTGEIGVGAKRKTKYVPLYSTEGLAKSVIQLPGRHICECQAAKHKLINNCTNCGRIVCEQERAGPCVFCGTLVCTPEDQEIIDRGTKKGEKLRQQLLKIGSQPAGNSENSSLSIAPVLQNKFKQGFDQALQHRDKLLEFDRTSVRRTQVIDDECDYYATDSNQWLNTEEREKLRKREEELRNSRHGSRRDRKITFDFAGRRVIDAENDIARTMYSRDDEVVQQVHYAKPSVENNSNEIINPDIQCQPPKFVDSVPWGPNRSDQDNENSDNFNPSQSSSHRIQDKQLQEISDDGMCLSMHQPWASLLVAGIKMHEGRTWYTAHRGRLWIASTAKPVAPEDIKEHEHVYTHLYNGSSLKFPKEYPTGCLLGCVNVEDCLSQEEYREQYPDGESASPYVFICSNPQHLIVKYPNKGKHKIYKLDRNIHQAAKKCIR</sequence>
<dbReference type="GO" id="GO:0072344">
    <property type="term" value="P:rescue of stalled ribosome"/>
    <property type="evidence" value="ECO:0007669"/>
    <property type="project" value="InterPro"/>
</dbReference>
<dbReference type="Pfam" id="PF23135">
    <property type="entry name" value="TRI4_N"/>
    <property type="match status" value="1"/>
</dbReference>